<keyword evidence="1" id="KW-1133">Transmembrane helix</keyword>
<feature type="transmembrane region" description="Helical" evidence="1">
    <location>
        <begin position="29"/>
        <end position="47"/>
    </location>
</feature>
<organism evidence="2 3">
    <name type="scientific">Candidatus Nitronereus thalassa</name>
    <dbReference type="NCBI Taxonomy" id="3020898"/>
    <lineage>
        <taxon>Bacteria</taxon>
        <taxon>Pseudomonadati</taxon>
        <taxon>Nitrospirota</taxon>
        <taxon>Nitrospiria</taxon>
        <taxon>Nitrospirales</taxon>
        <taxon>Nitrospiraceae</taxon>
        <taxon>Candidatus Nitronereus</taxon>
    </lineage>
</organism>
<keyword evidence="3" id="KW-1185">Reference proteome</keyword>
<name>A0ABU3KA75_9BACT</name>
<feature type="transmembrane region" description="Helical" evidence="1">
    <location>
        <begin position="54"/>
        <end position="78"/>
    </location>
</feature>
<evidence type="ECO:0000313" key="2">
    <source>
        <dbReference type="EMBL" id="MDT7043279.1"/>
    </source>
</evidence>
<dbReference type="Proteomes" id="UP001250932">
    <property type="component" value="Unassembled WGS sequence"/>
</dbReference>
<protein>
    <submittedName>
        <fullName evidence="2">Phage holin family protein</fullName>
    </submittedName>
</protein>
<dbReference type="Pfam" id="PF04020">
    <property type="entry name" value="Phage_holin_4_2"/>
    <property type="match status" value="1"/>
</dbReference>
<accession>A0ABU3KA75</accession>
<dbReference type="RefSeq" id="WP_313833827.1">
    <property type="nucleotide sequence ID" value="NZ_JAQOUE010000001.1"/>
</dbReference>
<evidence type="ECO:0000256" key="1">
    <source>
        <dbReference type="SAM" id="Phobius"/>
    </source>
</evidence>
<dbReference type="EMBL" id="JAQOUE010000001">
    <property type="protein sequence ID" value="MDT7043279.1"/>
    <property type="molecule type" value="Genomic_DNA"/>
</dbReference>
<sequence length="133" mass="14235">MKGFLLRFMVTGLAVLVASKIISGIHIDSVASGIVAVLVLAILNALVRPILYLLSAPFIVVTLGLFMLVINGFLLGVVSYLVEGFQVDGFWPAVGGAVIISLVSGFMNMFIAERGQVEVAMSHSHGRKIRHIN</sequence>
<feature type="transmembrane region" description="Helical" evidence="1">
    <location>
        <begin position="90"/>
        <end position="111"/>
    </location>
</feature>
<gene>
    <name evidence="2" type="ORF">PPG34_13035</name>
</gene>
<keyword evidence="1" id="KW-0812">Transmembrane</keyword>
<dbReference type="PANTHER" id="PTHR37309:SF1">
    <property type="entry name" value="SLR0284 PROTEIN"/>
    <property type="match status" value="1"/>
</dbReference>
<comment type="caution">
    <text evidence="2">The sequence shown here is derived from an EMBL/GenBank/DDBJ whole genome shotgun (WGS) entry which is preliminary data.</text>
</comment>
<keyword evidence="1" id="KW-0472">Membrane</keyword>
<evidence type="ECO:0000313" key="3">
    <source>
        <dbReference type="Proteomes" id="UP001250932"/>
    </source>
</evidence>
<dbReference type="PANTHER" id="PTHR37309">
    <property type="entry name" value="SLR0284 PROTEIN"/>
    <property type="match status" value="1"/>
</dbReference>
<proteinExistence type="predicted"/>
<dbReference type="InterPro" id="IPR007165">
    <property type="entry name" value="Phage_holin_4_2"/>
</dbReference>
<reference evidence="2 3" key="1">
    <citation type="journal article" date="2023" name="ISME J.">
        <title>Cultivation and genomic characterization of novel and ubiquitous marine nitrite-oxidizing bacteria from the Nitrospirales.</title>
        <authorList>
            <person name="Mueller A.J."/>
            <person name="Daebeler A."/>
            <person name="Herbold C.W."/>
            <person name="Kirkegaard R.H."/>
            <person name="Daims H."/>
        </authorList>
    </citation>
    <scope>NUCLEOTIDE SEQUENCE [LARGE SCALE GENOMIC DNA]</scope>
    <source>
        <strain evidence="2 3">EB</strain>
    </source>
</reference>